<organism evidence="1 2">
    <name type="scientific">Sorangium cellulosum</name>
    <name type="common">Polyangium cellulosum</name>
    <dbReference type="NCBI Taxonomy" id="56"/>
    <lineage>
        <taxon>Bacteria</taxon>
        <taxon>Pseudomonadati</taxon>
        <taxon>Myxococcota</taxon>
        <taxon>Polyangia</taxon>
        <taxon>Polyangiales</taxon>
        <taxon>Polyangiaceae</taxon>
        <taxon>Sorangium</taxon>
    </lineage>
</organism>
<gene>
    <name evidence="1" type="ORF">BE17_28730</name>
</gene>
<dbReference type="Proteomes" id="UP000075635">
    <property type="component" value="Unassembled WGS sequence"/>
</dbReference>
<sequence length="80" mass="8796">MARVVEQAGGNPFYLEELIRAVAEERGEALPETVLAMVQARLGRLPPGARAVLRAASVFGEVFCKGATIRGRKNNPEWFR</sequence>
<evidence type="ECO:0000313" key="1">
    <source>
        <dbReference type="EMBL" id="KYF83603.1"/>
    </source>
</evidence>
<comment type="caution">
    <text evidence="1">The sequence shown here is derived from an EMBL/GenBank/DDBJ whole genome shotgun (WGS) entry which is preliminary data.</text>
</comment>
<protein>
    <submittedName>
        <fullName evidence="1">Uncharacterized protein</fullName>
    </submittedName>
</protein>
<proteinExistence type="predicted"/>
<dbReference type="EMBL" id="JEMB01002085">
    <property type="protein sequence ID" value="KYF83603.1"/>
    <property type="molecule type" value="Genomic_DNA"/>
</dbReference>
<reference evidence="1 2" key="1">
    <citation type="submission" date="2014-02" db="EMBL/GenBank/DDBJ databases">
        <title>The small core and large imbalanced accessory genome model reveals a collaborative survival strategy of Sorangium cellulosum strains in nature.</title>
        <authorList>
            <person name="Han K."/>
            <person name="Peng R."/>
            <person name="Blom J."/>
            <person name="Li Y.-Z."/>
        </authorList>
    </citation>
    <scope>NUCLEOTIDE SEQUENCE [LARGE SCALE GENOMIC DNA]</scope>
    <source>
        <strain evidence="1 2">So0011-07</strain>
    </source>
</reference>
<name>A0A150RTX3_SORCE</name>
<dbReference type="AlphaFoldDB" id="A0A150RTX3"/>
<accession>A0A150RTX3</accession>
<evidence type="ECO:0000313" key="2">
    <source>
        <dbReference type="Proteomes" id="UP000075635"/>
    </source>
</evidence>